<dbReference type="Gene3D" id="3.40.50.300">
    <property type="entry name" value="P-loop containing nucleotide triphosphate hydrolases"/>
    <property type="match status" value="1"/>
</dbReference>
<reference evidence="15 16" key="1">
    <citation type="submission" date="2020-07" db="EMBL/GenBank/DDBJ databases">
        <title>Endozoicomonas sp. nov., isolated from sediment.</title>
        <authorList>
            <person name="Gu T."/>
        </authorList>
    </citation>
    <scope>NUCLEOTIDE SEQUENCE [LARGE SCALE GENOMIC DNA]</scope>
    <source>
        <strain evidence="15 16">SM1973</strain>
    </source>
</reference>
<keyword evidence="5" id="KW-0058">Aromatic hydrocarbons catabolism</keyword>
<evidence type="ECO:0000256" key="11">
    <source>
        <dbReference type="ARBA" id="ARBA00029500"/>
    </source>
</evidence>
<dbReference type="RefSeq" id="WP_180571368.1">
    <property type="nucleotide sequence ID" value="NZ_JACCKB010000078.1"/>
</dbReference>
<dbReference type="SUPFAM" id="SSF55021">
    <property type="entry name" value="ACT-like"/>
    <property type="match status" value="1"/>
</dbReference>
<dbReference type="SMART" id="SM00382">
    <property type="entry name" value="AAA"/>
    <property type="match status" value="1"/>
</dbReference>
<dbReference type="PROSITE" id="PS00675">
    <property type="entry name" value="SIGMA54_INTERACT_1"/>
    <property type="match status" value="1"/>
</dbReference>
<dbReference type="Gene3D" id="3.30.70.260">
    <property type="match status" value="1"/>
</dbReference>
<evidence type="ECO:0000256" key="10">
    <source>
        <dbReference type="ARBA" id="ARBA00023163"/>
    </source>
</evidence>
<dbReference type="CDD" id="cd00009">
    <property type="entry name" value="AAA"/>
    <property type="match status" value="1"/>
</dbReference>
<dbReference type="PANTHER" id="PTHR32071">
    <property type="entry name" value="TRANSCRIPTIONAL REGULATORY PROTEIN"/>
    <property type="match status" value="1"/>
</dbReference>
<dbReference type="FunFam" id="3.40.50.300:FF:000006">
    <property type="entry name" value="DNA-binding transcriptional regulator NtrC"/>
    <property type="match status" value="1"/>
</dbReference>
<dbReference type="Pfam" id="PF18024">
    <property type="entry name" value="HTH_50"/>
    <property type="match status" value="1"/>
</dbReference>
<dbReference type="Pfam" id="PF00158">
    <property type="entry name" value="Sigma54_activat"/>
    <property type="match status" value="1"/>
</dbReference>
<dbReference type="InterPro" id="IPR058031">
    <property type="entry name" value="AAA_lid_NorR"/>
</dbReference>
<evidence type="ECO:0000256" key="1">
    <source>
        <dbReference type="ARBA" id="ARBA00004496"/>
    </source>
</evidence>
<dbReference type="GO" id="GO:0005524">
    <property type="term" value="F:ATP binding"/>
    <property type="evidence" value="ECO:0007669"/>
    <property type="project" value="UniProtKB-KW"/>
</dbReference>
<evidence type="ECO:0000256" key="5">
    <source>
        <dbReference type="ARBA" id="ARBA00022797"/>
    </source>
</evidence>
<dbReference type="InterPro" id="IPR025662">
    <property type="entry name" value="Sigma_54_int_dom_ATP-bd_1"/>
</dbReference>
<dbReference type="InterPro" id="IPR003593">
    <property type="entry name" value="AAA+_ATPase"/>
</dbReference>
<keyword evidence="6" id="KW-0067">ATP-binding</keyword>
<evidence type="ECO:0000313" key="16">
    <source>
        <dbReference type="Proteomes" id="UP000569732"/>
    </source>
</evidence>
<dbReference type="Proteomes" id="UP000569732">
    <property type="component" value="Unassembled WGS sequence"/>
</dbReference>
<evidence type="ECO:0000256" key="2">
    <source>
        <dbReference type="ARBA" id="ARBA00022490"/>
    </source>
</evidence>
<dbReference type="InterPro" id="IPR035965">
    <property type="entry name" value="PAS-like_dom_sf"/>
</dbReference>
<dbReference type="SUPFAM" id="SSF46689">
    <property type="entry name" value="Homeodomain-like"/>
    <property type="match status" value="1"/>
</dbReference>
<keyword evidence="10" id="KW-0804">Transcription</keyword>
<evidence type="ECO:0000256" key="4">
    <source>
        <dbReference type="ARBA" id="ARBA00022741"/>
    </source>
</evidence>
<evidence type="ECO:0000256" key="6">
    <source>
        <dbReference type="ARBA" id="ARBA00022840"/>
    </source>
</evidence>
<dbReference type="PROSITE" id="PS50045">
    <property type="entry name" value="SIGMA54_INTERACT_4"/>
    <property type="match status" value="1"/>
</dbReference>
<keyword evidence="2" id="KW-0963">Cytoplasm</keyword>
<dbReference type="SMART" id="SM00091">
    <property type="entry name" value="PAS"/>
    <property type="match status" value="1"/>
</dbReference>
<proteinExistence type="predicted"/>
<dbReference type="InterPro" id="IPR025943">
    <property type="entry name" value="Sigma_54_int_dom_ATP-bd_2"/>
</dbReference>
<evidence type="ECO:0000256" key="9">
    <source>
        <dbReference type="ARBA" id="ARBA00023159"/>
    </source>
</evidence>
<name>A0A853IH68_9GAMM</name>
<keyword evidence="8" id="KW-0238">DNA-binding</keyword>
<accession>A0A853IH68</accession>
<dbReference type="InterPro" id="IPR009057">
    <property type="entry name" value="Homeodomain-like_sf"/>
</dbReference>
<dbReference type="InterPro" id="IPR025944">
    <property type="entry name" value="Sigma_54_int_dom_CS"/>
</dbReference>
<dbReference type="InterPro" id="IPR002912">
    <property type="entry name" value="ACT_dom"/>
</dbReference>
<dbReference type="InterPro" id="IPR002078">
    <property type="entry name" value="Sigma_54_int"/>
</dbReference>
<keyword evidence="16" id="KW-1185">Reference proteome</keyword>
<dbReference type="InterPro" id="IPR030828">
    <property type="entry name" value="HTH_TyrR"/>
</dbReference>
<keyword evidence="3" id="KW-0678">Repressor</keyword>
<dbReference type="PROSITE" id="PS00688">
    <property type="entry name" value="SIGMA54_INTERACT_3"/>
    <property type="match status" value="1"/>
</dbReference>
<comment type="caution">
    <text evidence="15">The sequence shown here is derived from an EMBL/GenBank/DDBJ whole genome shotgun (WGS) entry which is preliminary data.</text>
</comment>
<evidence type="ECO:0000259" key="14">
    <source>
        <dbReference type="PROSITE" id="PS51671"/>
    </source>
</evidence>
<dbReference type="EMBL" id="JACCKB010000078">
    <property type="protein sequence ID" value="NYZ69374.1"/>
    <property type="molecule type" value="Genomic_DNA"/>
</dbReference>
<dbReference type="Gene3D" id="3.30.450.20">
    <property type="entry name" value="PAS domain"/>
    <property type="match status" value="1"/>
</dbReference>
<dbReference type="NCBIfam" id="TIGR04381">
    <property type="entry name" value="HTH_TypR"/>
    <property type="match status" value="1"/>
</dbReference>
<dbReference type="PANTHER" id="PTHR32071:SF3">
    <property type="entry name" value="HTH-TYPE TRANSCRIPTIONAL REGULATORY PROTEIN TYRR"/>
    <property type="match status" value="1"/>
</dbReference>
<dbReference type="PROSITE" id="PS51671">
    <property type="entry name" value="ACT"/>
    <property type="match status" value="1"/>
</dbReference>
<evidence type="ECO:0000256" key="3">
    <source>
        <dbReference type="ARBA" id="ARBA00022491"/>
    </source>
</evidence>
<evidence type="ECO:0000256" key="8">
    <source>
        <dbReference type="ARBA" id="ARBA00023125"/>
    </source>
</evidence>
<dbReference type="Gene3D" id="1.10.8.60">
    <property type="match status" value="1"/>
</dbReference>
<evidence type="ECO:0000313" key="15">
    <source>
        <dbReference type="EMBL" id="NYZ69374.1"/>
    </source>
</evidence>
<dbReference type="InterPro" id="IPR027417">
    <property type="entry name" value="P-loop_NTPase"/>
</dbReference>
<keyword evidence="7" id="KW-0805">Transcription regulation</keyword>
<gene>
    <name evidence="15" type="primary">tyrR</name>
    <name evidence="15" type="ORF">H0A36_25475</name>
</gene>
<dbReference type="PROSITE" id="PS50112">
    <property type="entry name" value="PAS"/>
    <property type="match status" value="1"/>
</dbReference>
<feature type="domain" description="Sigma-54 factor interaction" evidence="12">
    <location>
        <begin position="204"/>
        <end position="433"/>
    </location>
</feature>
<dbReference type="Pfam" id="PF25601">
    <property type="entry name" value="AAA_lid_14"/>
    <property type="match status" value="1"/>
</dbReference>
<dbReference type="SUPFAM" id="SSF55785">
    <property type="entry name" value="PYP-like sensor domain (PAS domain)"/>
    <property type="match status" value="1"/>
</dbReference>
<dbReference type="CDD" id="cd00130">
    <property type="entry name" value="PAS"/>
    <property type="match status" value="1"/>
</dbReference>
<organism evidence="15 16">
    <name type="scientific">Spartinivicinus marinus</name>
    <dbReference type="NCBI Taxonomy" id="2994442"/>
    <lineage>
        <taxon>Bacteria</taxon>
        <taxon>Pseudomonadati</taxon>
        <taxon>Pseudomonadota</taxon>
        <taxon>Gammaproteobacteria</taxon>
        <taxon>Oceanospirillales</taxon>
        <taxon>Zooshikellaceae</taxon>
        <taxon>Spartinivicinus</taxon>
    </lineage>
</organism>
<feature type="domain" description="ACT" evidence="14">
    <location>
        <begin position="2"/>
        <end position="72"/>
    </location>
</feature>
<dbReference type="Gene3D" id="1.10.10.60">
    <property type="entry name" value="Homeodomain-like"/>
    <property type="match status" value="1"/>
</dbReference>
<dbReference type="GO" id="GO:0006355">
    <property type="term" value="P:regulation of DNA-templated transcription"/>
    <property type="evidence" value="ECO:0007669"/>
    <property type="project" value="InterPro"/>
</dbReference>
<dbReference type="PROSITE" id="PS00676">
    <property type="entry name" value="SIGMA54_INTERACT_2"/>
    <property type="match status" value="1"/>
</dbReference>
<sequence length="517" mass="57308">MRLEITCQDRLGIAEEVLRIISNQQINLRGVEIDLAGVIYLSLPTLPFEALQSLLPAIRHIVGVKDVRTVACMPVEREHHEFLALLATQPTPVLSTDIKGNISIANEALLKLLGVSSDEFIGSAFSHWFKGINLARWLQEDDRAPHSQMLRWHSQEACADILPIEILEEEGNNVVGALVCFKLSQRETKPSDLNQAKTIDFSDIFTVSPSMKHVIRQARHLAKLEAPLLITGETGTGKELVAKACHFASSRADKPFLVLNCAALPDSVAETELFGYVQGAYSNDPESGKKGLFEQANGGTVLLDEIGEMSATLQVKLLRLLQDGTFRRIGGEQVVKVNVRIMCTTQKNLPALCQQGVFREDLFYRLNVLSLALPPLRVRKGDIVPMAEHFLKRFSLSLGEQLVLSKACGNLIQQYPWPGNVRQLENAVYRAASMAEGRELSPEDLHLPSYASGYGYFDHAFEGSLEEATKRFESELLTRLYPAYPSSRLLAKKLGVSHTAIAKKLKEYGIGKHRAST</sequence>
<keyword evidence="4" id="KW-0547">Nucleotide-binding</keyword>
<protein>
    <recommendedName>
        <fullName evidence="11">HTH-type transcriptional regulatory protein TyrR</fullName>
    </recommendedName>
</protein>
<comment type="subcellular location">
    <subcellularLocation>
        <location evidence="1">Cytoplasm</location>
    </subcellularLocation>
</comment>
<dbReference type="InterPro" id="IPR000014">
    <property type="entry name" value="PAS"/>
</dbReference>
<dbReference type="InterPro" id="IPR045865">
    <property type="entry name" value="ACT-like_dom_sf"/>
</dbReference>
<dbReference type="GO" id="GO:0003677">
    <property type="term" value="F:DNA binding"/>
    <property type="evidence" value="ECO:0007669"/>
    <property type="project" value="UniProtKB-KW"/>
</dbReference>
<dbReference type="NCBIfam" id="NF008085">
    <property type="entry name" value="PRK10820.1"/>
    <property type="match status" value="1"/>
</dbReference>
<dbReference type="GO" id="GO:0005737">
    <property type="term" value="C:cytoplasm"/>
    <property type="evidence" value="ECO:0007669"/>
    <property type="project" value="UniProtKB-SubCell"/>
</dbReference>
<keyword evidence="9" id="KW-0010">Activator</keyword>
<evidence type="ECO:0000259" key="13">
    <source>
        <dbReference type="PROSITE" id="PS50112"/>
    </source>
</evidence>
<dbReference type="SUPFAM" id="SSF52540">
    <property type="entry name" value="P-loop containing nucleoside triphosphate hydrolases"/>
    <property type="match status" value="1"/>
</dbReference>
<dbReference type="CDD" id="cd04877">
    <property type="entry name" value="ACT_TyrR"/>
    <property type="match status" value="1"/>
</dbReference>
<dbReference type="AlphaFoldDB" id="A0A853IH68"/>
<evidence type="ECO:0000256" key="7">
    <source>
        <dbReference type="ARBA" id="ARBA00023015"/>
    </source>
</evidence>
<evidence type="ECO:0000259" key="12">
    <source>
        <dbReference type="PROSITE" id="PS50045"/>
    </source>
</evidence>
<feature type="domain" description="PAS" evidence="13">
    <location>
        <begin position="78"/>
        <end position="151"/>
    </location>
</feature>